<dbReference type="AlphaFoldDB" id="A0A671UV29"/>
<dbReference type="GeneTree" id="ENSGT01150000286973"/>
<keyword evidence="5" id="KW-1185">Reference proteome</keyword>
<reference evidence="4" key="1">
    <citation type="submission" date="2021-04" db="EMBL/GenBank/DDBJ databases">
        <authorList>
            <consortium name="Wellcome Sanger Institute Data Sharing"/>
        </authorList>
    </citation>
    <scope>NUCLEOTIDE SEQUENCE [LARGE SCALE GENOMIC DNA]</scope>
</reference>
<dbReference type="InterPro" id="IPR050111">
    <property type="entry name" value="C-type_lectin/snaclec_domain"/>
</dbReference>
<reference evidence="4" key="3">
    <citation type="submission" date="2025-09" db="UniProtKB">
        <authorList>
            <consortium name="Ensembl"/>
        </authorList>
    </citation>
    <scope>IDENTIFICATION</scope>
</reference>
<feature type="chain" id="PRO_5025582023" evidence="2">
    <location>
        <begin position="20"/>
        <end position="323"/>
    </location>
</feature>
<dbReference type="Gene3D" id="3.10.100.10">
    <property type="entry name" value="Mannose-Binding Protein A, subunit A"/>
    <property type="match status" value="2"/>
</dbReference>
<dbReference type="RefSeq" id="XP_030268678.1">
    <property type="nucleotide sequence ID" value="XM_030412818.1"/>
</dbReference>
<gene>
    <name evidence="4" type="primary">LOC115579304</name>
</gene>
<keyword evidence="2" id="KW-0732">Signal</keyword>
<accession>A0A671UV29</accession>
<dbReference type="InterPro" id="IPR016186">
    <property type="entry name" value="C-type_lectin-like/link_sf"/>
</dbReference>
<evidence type="ECO:0000259" key="3">
    <source>
        <dbReference type="PROSITE" id="PS50041"/>
    </source>
</evidence>
<evidence type="ECO:0000256" key="2">
    <source>
        <dbReference type="SAM" id="SignalP"/>
    </source>
</evidence>
<dbReference type="InParanoid" id="A0A671UV29"/>
<protein>
    <submittedName>
        <fullName evidence="4">C-type mannose receptor 2-like</fullName>
    </submittedName>
</protein>
<dbReference type="PANTHER" id="PTHR22803">
    <property type="entry name" value="MANNOSE, PHOSPHOLIPASE, LECTIN RECEPTOR RELATED"/>
    <property type="match status" value="1"/>
</dbReference>
<dbReference type="PROSITE" id="PS00615">
    <property type="entry name" value="C_TYPE_LECTIN_1"/>
    <property type="match status" value="1"/>
</dbReference>
<dbReference type="CDD" id="cd00037">
    <property type="entry name" value="CLECT"/>
    <property type="match status" value="2"/>
</dbReference>
<feature type="domain" description="C-type lectin" evidence="3">
    <location>
        <begin position="208"/>
        <end position="318"/>
    </location>
</feature>
<dbReference type="SUPFAM" id="SSF56436">
    <property type="entry name" value="C-type lectin-like"/>
    <property type="match status" value="2"/>
</dbReference>
<evidence type="ECO:0000313" key="5">
    <source>
        <dbReference type="Proteomes" id="UP000472265"/>
    </source>
</evidence>
<feature type="signal peptide" evidence="2">
    <location>
        <begin position="1"/>
        <end position="19"/>
    </location>
</feature>
<organism evidence="4 5">
    <name type="scientific">Sparus aurata</name>
    <name type="common">Gilthead sea bream</name>
    <dbReference type="NCBI Taxonomy" id="8175"/>
    <lineage>
        <taxon>Eukaryota</taxon>
        <taxon>Metazoa</taxon>
        <taxon>Chordata</taxon>
        <taxon>Craniata</taxon>
        <taxon>Vertebrata</taxon>
        <taxon>Euteleostomi</taxon>
        <taxon>Actinopterygii</taxon>
        <taxon>Neopterygii</taxon>
        <taxon>Teleostei</taxon>
        <taxon>Neoteleostei</taxon>
        <taxon>Acanthomorphata</taxon>
        <taxon>Eupercaria</taxon>
        <taxon>Spariformes</taxon>
        <taxon>Sparidae</taxon>
        <taxon>Sparus</taxon>
    </lineage>
</organism>
<name>A0A671UV29_SPAAU</name>
<dbReference type="PROSITE" id="PS50041">
    <property type="entry name" value="C_TYPE_LECTIN_2"/>
    <property type="match status" value="2"/>
</dbReference>
<evidence type="ECO:0000256" key="1">
    <source>
        <dbReference type="ARBA" id="ARBA00023157"/>
    </source>
</evidence>
<feature type="domain" description="C-type lectin" evidence="3">
    <location>
        <begin position="79"/>
        <end position="181"/>
    </location>
</feature>
<dbReference type="InterPro" id="IPR001304">
    <property type="entry name" value="C-type_lectin-like"/>
</dbReference>
<dbReference type="InterPro" id="IPR018378">
    <property type="entry name" value="C-type_lectin_CS"/>
</dbReference>
<dbReference type="Ensembl" id="ENSSAUT00010019340.1">
    <property type="protein sequence ID" value="ENSSAUP00010018307.1"/>
    <property type="gene ID" value="ENSSAUG00010008266.1"/>
</dbReference>
<dbReference type="GeneID" id="115579304"/>
<dbReference type="OMA" id="IFICKRP"/>
<dbReference type="OrthoDB" id="441660at2759"/>
<dbReference type="SMART" id="SM00034">
    <property type="entry name" value="CLECT"/>
    <property type="match status" value="2"/>
</dbReference>
<dbReference type="InterPro" id="IPR016187">
    <property type="entry name" value="CTDL_fold"/>
</dbReference>
<evidence type="ECO:0000313" key="4">
    <source>
        <dbReference type="Ensembl" id="ENSSAUP00010018307.1"/>
    </source>
</evidence>
<reference evidence="4" key="2">
    <citation type="submission" date="2025-08" db="UniProtKB">
        <authorList>
            <consortium name="Ensembl"/>
        </authorList>
    </citation>
    <scope>IDENTIFICATION</scope>
</reference>
<proteinExistence type="predicted"/>
<dbReference type="Pfam" id="PF00059">
    <property type="entry name" value="Lectin_C"/>
    <property type="match status" value="2"/>
</dbReference>
<keyword evidence="1" id="KW-1015">Disulfide bond</keyword>
<sequence>MNSSPVVCILLGVFLSVRAASLPLSVEVTDNYTTPELTTTPATTVTPTCCMTTPPSTSTTTPTSLSPSQIMCPGGWEVFQGRCYYFANDVMTWPQAQSNCAILESMLVSAHSAQEYGFLQQLTNNNDNQNAWLGGFYLQDQWLWIDGSWFYNNSWSSENPGSSNPCLLLNSYEAWSNSPCDVYEYSSICVKNSNVPPEMLCPQGWMGFQGRCYYYNSEPLSWSAADADCASLGASLVSVHNLEEYSFLFQQTTASGSSAAWLGGFYLDNQWLWLDGSWFYQGFFTQMSPDSDDSCLSTYDAYGWSNYPCDQGWPSFCAKDAAV</sequence>
<dbReference type="Proteomes" id="UP000472265">
    <property type="component" value="Chromosome 1"/>
</dbReference>